<organism evidence="9 10">
    <name type="scientific">Xaviernesmea rhizosphaerae</name>
    <dbReference type="NCBI Taxonomy" id="1672749"/>
    <lineage>
        <taxon>Bacteria</taxon>
        <taxon>Pseudomonadati</taxon>
        <taxon>Pseudomonadota</taxon>
        <taxon>Alphaproteobacteria</taxon>
        <taxon>Hyphomicrobiales</taxon>
        <taxon>Rhizobiaceae</taxon>
        <taxon>Rhizobium/Agrobacterium group</taxon>
        <taxon>Xaviernesmea</taxon>
    </lineage>
</organism>
<evidence type="ECO:0000259" key="8">
    <source>
        <dbReference type="PROSITE" id="PS50928"/>
    </source>
</evidence>
<comment type="caution">
    <text evidence="9">The sequence shown here is derived from an EMBL/GenBank/DDBJ whole genome shotgun (WGS) entry which is preliminary data.</text>
</comment>
<dbReference type="PROSITE" id="PS50928">
    <property type="entry name" value="ABC_TM1"/>
    <property type="match status" value="1"/>
</dbReference>
<keyword evidence="4 7" id="KW-0812">Transmembrane</keyword>
<dbReference type="OrthoDB" id="7939379at2"/>
<evidence type="ECO:0000256" key="7">
    <source>
        <dbReference type="RuleBase" id="RU363032"/>
    </source>
</evidence>
<evidence type="ECO:0000256" key="6">
    <source>
        <dbReference type="ARBA" id="ARBA00023136"/>
    </source>
</evidence>
<feature type="transmembrane region" description="Helical" evidence="7">
    <location>
        <begin position="274"/>
        <end position="298"/>
    </location>
</feature>
<dbReference type="EMBL" id="MKIO01000041">
    <property type="protein sequence ID" value="OLP52961.1"/>
    <property type="molecule type" value="Genomic_DNA"/>
</dbReference>
<dbReference type="GO" id="GO:0005886">
    <property type="term" value="C:plasma membrane"/>
    <property type="evidence" value="ECO:0007669"/>
    <property type="project" value="UniProtKB-SubCell"/>
</dbReference>
<keyword evidence="2 7" id="KW-0813">Transport</keyword>
<sequence>MSSASNAASLSSREVIRRRHEALAYRFCGPAVLLLGLTVIAPVLFVLVASLTDYRLGRTTFQWIGLGNYVTMFSSPYVWQALRNSAVYTAIVVPLSVFLALFVAVLIHGRTTSRRFYEIVYFLPVASTLTAMSIVWSYVLNGRIGPLADLMASMGLPRLDFFSDDSLALSGLAIIGIWRLVGYNVVLFLAGLTTIPAEVQDAASLDGMDNFFDRLRYVTWPLLAPTTVLVIVLNCIQAFQVFDTVAVLTNGGPRGATNMLLYEINTQSFGSLKIGYGSALTVLYLILIGGFSILQVALSDRKGES</sequence>
<gene>
    <name evidence="9" type="ORF">BJF92_18145</name>
</gene>
<feature type="transmembrane region" description="Helical" evidence="7">
    <location>
        <begin position="119"/>
        <end position="139"/>
    </location>
</feature>
<reference evidence="9 10" key="1">
    <citation type="submission" date="2016-09" db="EMBL/GenBank/DDBJ databases">
        <title>Rhizobium sp. nov., a novel species isolated from the rice rhizosphere.</title>
        <authorList>
            <person name="Zhao J."/>
            <person name="Zhang X."/>
        </authorList>
    </citation>
    <scope>NUCLEOTIDE SEQUENCE [LARGE SCALE GENOMIC DNA]</scope>
    <source>
        <strain evidence="9 10">MH17</strain>
    </source>
</reference>
<dbReference type="InterPro" id="IPR000515">
    <property type="entry name" value="MetI-like"/>
</dbReference>
<dbReference type="InterPro" id="IPR035906">
    <property type="entry name" value="MetI-like_sf"/>
</dbReference>
<dbReference type="GO" id="GO:0055085">
    <property type="term" value="P:transmembrane transport"/>
    <property type="evidence" value="ECO:0007669"/>
    <property type="project" value="InterPro"/>
</dbReference>
<proteinExistence type="inferred from homology"/>
<name>A0A1Q9ADH0_9HYPH</name>
<dbReference type="Pfam" id="PF00528">
    <property type="entry name" value="BPD_transp_1"/>
    <property type="match status" value="1"/>
</dbReference>
<keyword evidence="5 7" id="KW-1133">Transmembrane helix</keyword>
<evidence type="ECO:0000256" key="4">
    <source>
        <dbReference type="ARBA" id="ARBA00022692"/>
    </source>
</evidence>
<keyword evidence="3" id="KW-1003">Cell membrane</keyword>
<dbReference type="SUPFAM" id="SSF161098">
    <property type="entry name" value="MetI-like"/>
    <property type="match status" value="1"/>
</dbReference>
<dbReference type="STRING" id="1672749.BJF92_18145"/>
<protein>
    <submittedName>
        <fullName evidence="9">ABC transporter permease</fullName>
    </submittedName>
</protein>
<evidence type="ECO:0000313" key="9">
    <source>
        <dbReference type="EMBL" id="OLP52961.1"/>
    </source>
</evidence>
<feature type="transmembrane region" description="Helical" evidence="7">
    <location>
        <begin position="85"/>
        <end position="107"/>
    </location>
</feature>
<evidence type="ECO:0000313" key="10">
    <source>
        <dbReference type="Proteomes" id="UP000186143"/>
    </source>
</evidence>
<dbReference type="Proteomes" id="UP000186143">
    <property type="component" value="Unassembled WGS sequence"/>
</dbReference>
<evidence type="ECO:0000256" key="3">
    <source>
        <dbReference type="ARBA" id="ARBA00022475"/>
    </source>
</evidence>
<comment type="similarity">
    <text evidence="7">Belongs to the binding-protein-dependent transport system permease family.</text>
</comment>
<accession>A0A1Q9ADH0</accession>
<dbReference type="InterPro" id="IPR051393">
    <property type="entry name" value="ABC_transporter_permease"/>
</dbReference>
<feature type="transmembrane region" description="Helical" evidence="7">
    <location>
        <begin position="23"/>
        <end position="48"/>
    </location>
</feature>
<dbReference type="PANTHER" id="PTHR30193:SF37">
    <property type="entry name" value="INNER MEMBRANE ABC TRANSPORTER PERMEASE PROTEIN YCJO"/>
    <property type="match status" value="1"/>
</dbReference>
<dbReference type="Gene3D" id="1.10.3720.10">
    <property type="entry name" value="MetI-like"/>
    <property type="match status" value="1"/>
</dbReference>
<feature type="transmembrane region" description="Helical" evidence="7">
    <location>
        <begin position="217"/>
        <end position="239"/>
    </location>
</feature>
<comment type="subcellular location">
    <subcellularLocation>
        <location evidence="1 7">Cell membrane</location>
        <topology evidence="1 7">Multi-pass membrane protein</topology>
    </subcellularLocation>
</comment>
<evidence type="ECO:0000256" key="1">
    <source>
        <dbReference type="ARBA" id="ARBA00004651"/>
    </source>
</evidence>
<feature type="transmembrane region" description="Helical" evidence="7">
    <location>
        <begin position="167"/>
        <end position="196"/>
    </location>
</feature>
<keyword evidence="6 7" id="KW-0472">Membrane</keyword>
<dbReference type="AlphaFoldDB" id="A0A1Q9ADH0"/>
<evidence type="ECO:0000256" key="5">
    <source>
        <dbReference type="ARBA" id="ARBA00022989"/>
    </source>
</evidence>
<feature type="domain" description="ABC transmembrane type-1" evidence="8">
    <location>
        <begin position="82"/>
        <end position="295"/>
    </location>
</feature>
<evidence type="ECO:0000256" key="2">
    <source>
        <dbReference type="ARBA" id="ARBA00022448"/>
    </source>
</evidence>
<dbReference type="PANTHER" id="PTHR30193">
    <property type="entry name" value="ABC TRANSPORTER PERMEASE PROTEIN"/>
    <property type="match status" value="1"/>
</dbReference>